<dbReference type="SUPFAM" id="SSF88659">
    <property type="entry name" value="Sigma3 and sigma4 domains of RNA polymerase sigma factors"/>
    <property type="match status" value="1"/>
</dbReference>
<dbReference type="InterPro" id="IPR036388">
    <property type="entry name" value="WH-like_DNA-bd_sf"/>
</dbReference>
<dbReference type="STRING" id="1263868.RESH_00926"/>
<protein>
    <submittedName>
        <fullName evidence="2">RNA polymerase sigma factor 70, region 4 type 2 domain protein</fullName>
    </submittedName>
</protein>
<dbReference type="InterPro" id="IPR007630">
    <property type="entry name" value="RNA_pol_sigma70_r4"/>
</dbReference>
<sequence>MTHVQIASELDLPLGTVKTRIRRGLNRLKSWLSVSAQKGEDQ</sequence>
<dbReference type="Proteomes" id="UP000011996">
    <property type="component" value="Unassembled WGS sequence"/>
</dbReference>
<dbReference type="GO" id="GO:0006352">
    <property type="term" value="P:DNA-templated transcription initiation"/>
    <property type="evidence" value="ECO:0007669"/>
    <property type="project" value="InterPro"/>
</dbReference>
<comment type="caution">
    <text evidence="2">The sequence shown here is derived from an EMBL/GenBank/DDBJ whole genome shotgun (WGS) entry which is preliminary data.</text>
</comment>
<evidence type="ECO:0000313" key="2">
    <source>
        <dbReference type="EMBL" id="EMI28451.1"/>
    </source>
</evidence>
<dbReference type="GO" id="GO:0003700">
    <property type="term" value="F:DNA-binding transcription factor activity"/>
    <property type="evidence" value="ECO:0007669"/>
    <property type="project" value="InterPro"/>
</dbReference>
<dbReference type="AlphaFoldDB" id="M5SAD4"/>
<gene>
    <name evidence="2" type="ORF">RESH_00926</name>
</gene>
<organism evidence="2 3">
    <name type="scientific">Rhodopirellula europaea SH398</name>
    <dbReference type="NCBI Taxonomy" id="1263868"/>
    <lineage>
        <taxon>Bacteria</taxon>
        <taxon>Pseudomonadati</taxon>
        <taxon>Planctomycetota</taxon>
        <taxon>Planctomycetia</taxon>
        <taxon>Pirellulales</taxon>
        <taxon>Pirellulaceae</taxon>
        <taxon>Rhodopirellula</taxon>
    </lineage>
</organism>
<evidence type="ECO:0000259" key="1">
    <source>
        <dbReference type="Pfam" id="PF04545"/>
    </source>
</evidence>
<evidence type="ECO:0000313" key="3">
    <source>
        <dbReference type="Proteomes" id="UP000011996"/>
    </source>
</evidence>
<name>M5SAD4_9BACT</name>
<proteinExistence type="predicted"/>
<reference evidence="2 3" key="1">
    <citation type="journal article" date="2013" name="Mar. Genomics">
        <title>Expression of sulfatases in Rhodopirellula baltica and the diversity of sulfatases in the genus Rhodopirellula.</title>
        <authorList>
            <person name="Wegner C.E."/>
            <person name="Richter-Heitmann T."/>
            <person name="Klindworth A."/>
            <person name="Klockow C."/>
            <person name="Richter M."/>
            <person name="Achstetter T."/>
            <person name="Glockner F.O."/>
            <person name="Harder J."/>
        </authorList>
    </citation>
    <scope>NUCLEOTIDE SEQUENCE [LARGE SCALE GENOMIC DNA]</scope>
    <source>
        <strain evidence="2 3">SH398</strain>
    </source>
</reference>
<dbReference type="PATRIC" id="fig|1263868.3.peg.1001"/>
<dbReference type="Pfam" id="PF04545">
    <property type="entry name" value="Sigma70_r4"/>
    <property type="match status" value="1"/>
</dbReference>
<dbReference type="EMBL" id="ANOF01000034">
    <property type="protein sequence ID" value="EMI28451.1"/>
    <property type="molecule type" value="Genomic_DNA"/>
</dbReference>
<dbReference type="Gene3D" id="1.10.10.10">
    <property type="entry name" value="Winged helix-like DNA-binding domain superfamily/Winged helix DNA-binding domain"/>
    <property type="match status" value="1"/>
</dbReference>
<feature type="domain" description="RNA polymerase sigma-70 region 4" evidence="1">
    <location>
        <begin position="1"/>
        <end position="29"/>
    </location>
</feature>
<dbReference type="InterPro" id="IPR013324">
    <property type="entry name" value="RNA_pol_sigma_r3/r4-like"/>
</dbReference>
<accession>M5SAD4</accession>